<reference evidence="1" key="1">
    <citation type="submission" date="2020-05" db="EMBL/GenBank/DDBJ databases">
        <title>Large-scale comparative analyses of tick genomes elucidate their genetic diversity and vector capacities.</title>
        <authorList>
            <person name="Jia N."/>
            <person name="Wang J."/>
            <person name="Shi W."/>
            <person name="Du L."/>
            <person name="Sun Y."/>
            <person name="Zhan W."/>
            <person name="Jiang J."/>
            <person name="Wang Q."/>
            <person name="Zhang B."/>
            <person name="Ji P."/>
            <person name="Sakyi L.B."/>
            <person name="Cui X."/>
            <person name="Yuan T."/>
            <person name="Jiang B."/>
            <person name="Yang W."/>
            <person name="Lam T.T.-Y."/>
            <person name="Chang Q."/>
            <person name="Ding S."/>
            <person name="Wang X."/>
            <person name="Zhu J."/>
            <person name="Ruan X."/>
            <person name="Zhao L."/>
            <person name="Wei J."/>
            <person name="Que T."/>
            <person name="Du C."/>
            <person name="Cheng J."/>
            <person name="Dai P."/>
            <person name="Han X."/>
            <person name="Huang E."/>
            <person name="Gao Y."/>
            <person name="Liu J."/>
            <person name="Shao H."/>
            <person name="Ye R."/>
            <person name="Li L."/>
            <person name="Wei W."/>
            <person name="Wang X."/>
            <person name="Wang C."/>
            <person name="Yang T."/>
            <person name="Huo Q."/>
            <person name="Li W."/>
            <person name="Guo W."/>
            <person name="Chen H."/>
            <person name="Zhou L."/>
            <person name="Ni X."/>
            <person name="Tian J."/>
            <person name="Zhou Y."/>
            <person name="Sheng Y."/>
            <person name="Liu T."/>
            <person name="Pan Y."/>
            <person name="Xia L."/>
            <person name="Li J."/>
            <person name="Zhao F."/>
            <person name="Cao W."/>
        </authorList>
    </citation>
    <scope>NUCLEOTIDE SEQUENCE</scope>
    <source>
        <strain evidence="1">Dsil-2018</strain>
    </source>
</reference>
<organism evidence="1 2">
    <name type="scientific">Dermacentor silvarum</name>
    <name type="common">Tick</name>
    <dbReference type="NCBI Taxonomy" id="543639"/>
    <lineage>
        <taxon>Eukaryota</taxon>
        <taxon>Metazoa</taxon>
        <taxon>Ecdysozoa</taxon>
        <taxon>Arthropoda</taxon>
        <taxon>Chelicerata</taxon>
        <taxon>Arachnida</taxon>
        <taxon>Acari</taxon>
        <taxon>Parasitiformes</taxon>
        <taxon>Ixodida</taxon>
        <taxon>Ixodoidea</taxon>
        <taxon>Ixodidae</taxon>
        <taxon>Rhipicephalinae</taxon>
        <taxon>Dermacentor</taxon>
    </lineage>
</organism>
<name>A0ACB8CE10_DERSI</name>
<protein>
    <submittedName>
        <fullName evidence="1">Uncharacterized protein</fullName>
    </submittedName>
</protein>
<dbReference type="EMBL" id="CM023476">
    <property type="protein sequence ID" value="KAH7940973.1"/>
    <property type="molecule type" value="Genomic_DNA"/>
</dbReference>
<evidence type="ECO:0000313" key="2">
    <source>
        <dbReference type="Proteomes" id="UP000821865"/>
    </source>
</evidence>
<proteinExistence type="predicted"/>
<sequence>MLDARAVTTALDHIIKSETSIGQKLTIPCGDAEELAAALPQSLTEELNDLAEYPDTPSPSVTYSGLVYVAGYIAKLISDFECDACSILLETHERSDPLYTLLQSQDFSRLHYPKAEFVALLDKIPHFIVRDYVHQINGEEVRLPRGKPTLTPNAVPTILPNVPAYLSKRVTPARKQRKRKASEAAILPKKARVSSAGEDHSVDEPASNGEAGEADTTDTVGGCEPAEADASLTVDALKHATVPNKRWTLHEMQDNEGVCFTLCAVNSVTGEVKVERAIFLTADSSGGFRSKTFLQGKLAAESSLLRVQDATTVLQKANQMLLCCGAVASNESSLTSSLTDHLRGQMEMKSGIAFSINCHGKTTKEGTPCVACKYLRRALVTRESRVRRRKMSKRPSRIGSQKLLASNRLNKRLLSKIYKLAEDLNKTKAESASTSEEVLAEKIRTLSPKQQLAVQQCFEASKRKSPRGMTYEREWTLECILLRIRSPKLYRYMRKQGTLAVPNETTIRKYTAQYRSGFGFNEKMLSALKGKTAQLDELHWHGGIIIDEMKLSEHLSVTSGAKIEGFVDLGAYTPKGQESLPCNHGLVVMFVPLVGSWTQVLGSFASHENVKEGLRVTLTSTLEMLEYLRKEVGFIYLLTSRLSQDKVENFFGIIQRQEPNTSACEETDSHSAEYDGDQMPVLNSPAIPDVQPSAHLAEGLLKRRKKPAHGASTSGDCSGIENPTGEEAKSRMKQMKEKNAQNDSTAFEEAVKALPVKQQSQVKACFAACRKKSTKGMKYERHCVVPNNAKGSTIIIVITYFVVNPGSIRKVAK</sequence>
<evidence type="ECO:0000313" key="1">
    <source>
        <dbReference type="EMBL" id="KAH7940973.1"/>
    </source>
</evidence>
<gene>
    <name evidence="1" type="ORF">HPB49_008544</name>
</gene>
<dbReference type="Proteomes" id="UP000821865">
    <property type="component" value="Chromosome 7"/>
</dbReference>
<accession>A0ACB8CE10</accession>
<keyword evidence="2" id="KW-1185">Reference proteome</keyword>
<comment type="caution">
    <text evidence="1">The sequence shown here is derived from an EMBL/GenBank/DDBJ whole genome shotgun (WGS) entry which is preliminary data.</text>
</comment>